<keyword evidence="2" id="KW-0812">Transmembrane</keyword>
<evidence type="ECO:0000256" key="1">
    <source>
        <dbReference type="SAM" id="MobiDB-lite"/>
    </source>
</evidence>
<feature type="domain" description="TPM" evidence="3">
    <location>
        <begin position="41"/>
        <end position="164"/>
    </location>
</feature>
<reference evidence="4 5" key="1">
    <citation type="submission" date="2018-10" db="EMBL/GenBank/DDBJ databases">
        <title>The complete genome of Acinetobacter wuhouensis strain WCHAW010062.</title>
        <authorList>
            <person name="Hu Y."/>
            <person name="Long H."/>
            <person name="Feng Y."/>
            <person name="Zong Z."/>
        </authorList>
    </citation>
    <scope>NUCLEOTIDE SEQUENCE [LARGE SCALE GENOMIC DNA]</scope>
    <source>
        <strain evidence="4 5">WCHAW010062</strain>
    </source>
</reference>
<evidence type="ECO:0000259" key="3">
    <source>
        <dbReference type="Pfam" id="PF04536"/>
    </source>
</evidence>
<gene>
    <name evidence="4" type="ORF">CDG68_18155</name>
</gene>
<protein>
    <recommendedName>
        <fullName evidence="3">TPM domain-containing protein</fullName>
    </recommendedName>
</protein>
<dbReference type="PANTHER" id="PTHR30373:SF2">
    <property type="entry name" value="UPF0603 PROTEIN YGCG"/>
    <property type="match status" value="1"/>
</dbReference>
<evidence type="ECO:0000256" key="2">
    <source>
        <dbReference type="SAM" id="Phobius"/>
    </source>
</evidence>
<feature type="compositionally biased region" description="Low complexity" evidence="1">
    <location>
        <begin position="354"/>
        <end position="385"/>
    </location>
</feature>
<proteinExistence type="predicted"/>
<dbReference type="RefSeq" id="WP_087554427.1">
    <property type="nucleotide sequence ID" value="NZ_CP033133.1"/>
</dbReference>
<evidence type="ECO:0000313" key="4">
    <source>
        <dbReference type="EMBL" id="AYO55457.1"/>
    </source>
</evidence>
<sequence>MLLFNKKIYLTFILFTLTLFISVISHALSPELLQQLKKENVVDTTQTLSDNQIAEIKSQNEYLYQEKKIDLKILMVPSTEGASIEQYAEKVFNTIKIGNKKLNNGLLLVIAKDDRKMRFEVGYGLEGEVTDIQAGRIIRHILAPNFKNNDYYYGIIAAQQSISQLSEGFVITDNGGYRDNQLEHAIFIFKTSVKLLFGILIVWLWFYAFNNTAGSRDARQGVAFFVTLFFSLFWTIFLNVIFDLGFWSFIGLSFLSAFFSASIFPKYHQHPRFNRIVLISLTVIFSITFIYLIFCYLFKSQKGAVSEDFSNILSFALSFVPTILMVVVGMFISNKLFSNKKEDPKRLPDPFPNTSPSSNTTDRSSSNRSSSSNSSSHSSSSSSSSNDRDSGGSSGGGGASGSW</sequence>
<dbReference type="Proteomes" id="UP000279962">
    <property type="component" value="Chromosome"/>
</dbReference>
<organism evidence="4 5">
    <name type="scientific">Acinetobacter wuhouensis</name>
    <dbReference type="NCBI Taxonomy" id="1879050"/>
    <lineage>
        <taxon>Bacteria</taxon>
        <taxon>Pseudomonadati</taxon>
        <taxon>Pseudomonadota</taxon>
        <taxon>Gammaproteobacteria</taxon>
        <taxon>Moraxellales</taxon>
        <taxon>Moraxellaceae</taxon>
        <taxon>Acinetobacter</taxon>
    </lineage>
</organism>
<evidence type="ECO:0000313" key="5">
    <source>
        <dbReference type="Proteomes" id="UP000279962"/>
    </source>
</evidence>
<feature type="transmembrane region" description="Helical" evidence="2">
    <location>
        <begin position="187"/>
        <end position="209"/>
    </location>
</feature>
<keyword evidence="2" id="KW-1133">Transmembrane helix</keyword>
<accession>A0A3G2T7E5</accession>
<feature type="transmembrane region" description="Helical" evidence="2">
    <location>
        <begin position="311"/>
        <end position="332"/>
    </location>
</feature>
<dbReference type="EMBL" id="CP033133">
    <property type="protein sequence ID" value="AYO55457.1"/>
    <property type="molecule type" value="Genomic_DNA"/>
</dbReference>
<feature type="compositionally biased region" description="Gly residues" evidence="1">
    <location>
        <begin position="392"/>
        <end position="403"/>
    </location>
</feature>
<dbReference type="Gene3D" id="3.10.310.50">
    <property type="match status" value="1"/>
</dbReference>
<dbReference type="AlphaFoldDB" id="A0A3G2T7E5"/>
<dbReference type="PANTHER" id="PTHR30373">
    <property type="entry name" value="UPF0603 PROTEIN YGCG"/>
    <property type="match status" value="1"/>
</dbReference>
<feature type="transmembrane region" description="Helical" evidence="2">
    <location>
        <begin position="221"/>
        <end position="240"/>
    </location>
</feature>
<feature type="region of interest" description="Disordered" evidence="1">
    <location>
        <begin position="343"/>
        <end position="403"/>
    </location>
</feature>
<dbReference type="InterPro" id="IPR007621">
    <property type="entry name" value="TPM_dom"/>
</dbReference>
<dbReference type="Pfam" id="PF04536">
    <property type="entry name" value="TPM_phosphatase"/>
    <property type="match status" value="1"/>
</dbReference>
<feature type="transmembrane region" description="Helical" evidence="2">
    <location>
        <begin position="246"/>
        <end position="264"/>
    </location>
</feature>
<feature type="transmembrane region" description="Helical" evidence="2">
    <location>
        <begin position="276"/>
        <end position="299"/>
    </location>
</feature>
<name>A0A3G2T7E5_9GAMM</name>
<keyword evidence="2" id="KW-0472">Membrane</keyword>